<protein>
    <submittedName>
        <fullName evidence="1">Uncharacterized protein</fullName>
    </submittedName>
</protein>
<dbReference type="EMBL" id="CP020465">
    <property type="protein sequence ID" value="ASP47131.1"/>
    <property type="molecule type" value="Genomic_DNA"/>
</dbReference>
<dbReference type="AlphaFoldDB" id="A0A222G5P5"/>
<reference evidence="1 2" key="1">
    <citation type="submission" date="2017-08" db="EMBL/GenBank/DDBJ databases">
        <title>Complete genome of Colwellia sp. NB097-1, a psychrophile bacterium ioslated from Bering Sea.</title>
        <authorList>
            <person name="Chen X."/>
        </authorList>
    </citation>
    <scope>NUCLEOTIDE SEQUENCE [LARGE SCALE GENOMIC DNA]</scope>
    <source>
        <strain evidence="1 2">NB097-1</strain>
    </source>
</reference>
<evidence type="ECO:0000313" key="1">
    <source>
        <dbReference type="EMBL" id="ASP47131.1"/>
    </source>
</evidence>
<proteinExistence type="predicted"/>
<dbReference type="KEGG" id="cber:B5D82_04735"/>
<sequence>MCLDIINKAGAIIYMKVSEIIYQLKNSAFCDYEIFYSQNSIVPNELARSVLNELRETAPELVKEFYNRVYSHLD</sequence>
<name>A0A222G5P5_9GAMM</name>
<accession>A0A222G5P5</accession>
<organism evidence="1 2">
    <name type="scientific">Cognaticolwellia beringensis</name>
    <dbReference type="NCBI Taxonomy" id="1967665"/>
    <lineage>
        <taxon>Bacteria</taxon>
        <taxon>Pseudomonadati</taxon>
        <taxon>Pseudomonadota</taxon>
        <taxon>Gammaproteobacteria</taxon>
        <taxon>Alteromonadales</taxon>
        <taxon>Colwelliaceae</taxon>
        <taxon>Cognaticolwellia</taxon>
    </lineage>
</organism>
<dbReference type="Proteomes" id="UP000202259">
    <property type="component" value="Chromosome"/>
</dbReference>
<gene>
    <name evidence="1" type="ORF">B5D82_04735</name>
</gene>
<keyword evidence="2" id="KW-1185">Reference proteome</keyword>
<evidence type="ECO:0000313" key="2">
    <source>
        <dbReference type="Proteomes" id="UP000202259"/>
    </source>
</evidence>